<reference evidence="1 2" key="1">
    <citation type="submission" date="2021-06" db="EMBL/GenBank/DDBJ databases">
        <authorList>
            <person name="Palmer J.M."/>
        </authorList>
    </citation>
    <scope>NUCLEOTIDE SEQUENCE [LARGE SCALE GENOMIC DNA]</scope>
    <source>
        <strain evidence="1 2">CL_MEX2019</strain>
        <tissue evidence="1">Muscle</tissue>
    </source>
</reference>
<accession>A0ABU7DNF4</accession>
<protein>
    <submittedName>
        <fullName evidence="1">Uncharacterized protein</fullName>
    </submittedName>
</protein>
<proteinExistence type="predicted"/>
<gene>
    <name evidence="1" type="ORF">CHARACLAT_025240</name>
</gene>
<keyword evidence="2" id="KW-1185">Reference proteome</keyword>
<evidence type="ECO:0000313" key="2">
    <source>
        <dbReference type="Proteomes" id="UP001352852"/>
    </source>
</evidence>
<dbReference type="EMBL" id="JAHUTJ010027478">
    <property type="protein sequence ID" value="MED6275308.1"/>
    <property type="molecule type" value="Genomic_DNA"/>
</dbReference>
<evidence type="ECO:0000313" key="1">
    <source>
        <dbReference type="EMBL" id="MED6275308.1"/>
    </source>
</evidence>
<comment type="caution">
    <text evidence="1">The sequence shown here is derived from an EMBL/GenBank/DDBJ whole genome shotgun (WGS) entry which is preliminary data.</text>
</comment>
<organism evidence="1 2">
    <name type="scientific">Characodon lateralis</name>
    <dbReference type="NCBI Taxonomy" id="208331"/>
    <lineage>
        <taxon>Eukaryota</taxon>
        <taxon>Metazoa</taxon>
        <taxon>Chordata</taxon>
        <taxon>Craniata</taxon>
        <taxon>Vertebrata</taxon>
        <taxon>Euteleostomi</taxon>
        <taxon>Actinopterygii</taxon>
        <taxon>Neopterygii</taxon>
        <taxon>Teleostei</taxon>
        <taxon>Neoteleostei</taxon>
        <taxon>Acanthomorphata</taxon>
        <taxon>Ovalentaria</taxon>
        <taxon>Atherinomorphae</taxon>
        <taxon>Cyprinodontiformes</taxon>
        <taxon>Goodeidae</taxon>
        <taxon>Characodon</taxon>
    </lineage>
</organism>
<sequence>MQEFDKTLGFLFDVTKLRKMEETNLQRQCERVSDALGTSESQDIIAPDLFAELMILRDIIRKETTTVPKTLRYLKELFLTEIALRILLTFPVMWHQASEAFQS</sequence>
<dbReference type="Proteomes" id="UP001352852">
    <property type="component" value="Unassembled WGS sequence"/>
</dbReference>
<name>A0ABU7DNF4_9TELE</name>